<dbReference type="EMBL" id="QTSX02004494">
    <property type="protein sequence ID" value="KAJ9064324.1"/>
    <property type="molecule type" value="Genomic_DNA"/>
</dbReference>
<gene>
    <name evidence="1" type="ORF">DSO57_1031896</name>
</gene>
<accession>A0ACC2SPJ6</accession>
<reference evidence="1" key="1">
    <citation type="submission" date="2022-04" db="EMBL/GenBank/DDBJ databases">
        <title>Genome of the entomopathogenic fungus Entomophthora muscae.</title>
        <authorList>
            <person name="Elya C."/>
            <person name="Lovett B.R."/>
            <person name="Lee E."/>
            <person name="Macias A.M."/>
            <person name="Hajek A.E."/>
            <person name="De Bivort B.L."/>
            <person name="Kasson M.T."/>
            <person name="De Fine Licht H.H."/>
            <person name="Stajich J.E."/>
        </authorList>
    </citation>
    <scope>NUCLEOTIDE SEQUENCE</scope>
    <source>
        <strain evidence="1">Berkeley</strain>
    </source>
</reference>
<evidence type="ECO:0000313" key="2">
    <source>
        <dbReference type="Proteomes" id="UP001165960"/>
    </source>
</evidence>
<protein>
    <submittedName>
        <fullName evidence="1">Uncharacterized protein</fullName>
    </submittedName>
</protein>
<organism evidence="1 2">
    <name type="scientific">Entomophthora muscae</name>
    <dbReference type="NCBI Taxonomy" id="34485"/>
    <lineage>
        <taxon>Eukaryota</taxon>
        <taxon>Fungi</taxon>
        <taxon>Fungi incertae sedis</taxon>
        <taxon>Zoopagomycota</taxon>
        <taxon>Entomophthoromycotina</taxon>
        <taxon>Entomophthoromycetes</taxon>
        <taxon>Entomophthorales</taxon>
        <taxon>Entomophthoraceae</taxon>
        <taxon>Entomophthora</taxon>
    </lineage>
</organism>
<comment type="caution">
    <text evidence="1">The sequence shown here is derived from an EMBL/GenBank/DDBJ whole genome shotgun (WGS) entry which is preliminary data.</text>
</comment>
<sequence length="221" mass="24075">MNPSPEFPMILEQAPPNPAPAPPAIPSSSHHTISDSRWNPAHLNPFSALKEQLDFDGSIIADKDPRYHMVAVKSVPDVATSCPIINGKFKPSFDTTTGQPVPLNESPISNYEDWIDNVVADSKDDGNQTIHQWPNQATNEGPKVVNVGKSKHAANRALPDVQQLNPISVHTAPSKHPMTSDINNLALPPGHTSHPHDYILNPIVVNTFINHPDDNIPGHPK</sequence>
<dbReference type="Proteomes" id="UP001165960">
    <property type="component" value="Unassembled WGS sequence"/>
</dbReference>
<name>A0ACC2SPJ6_9FUNG</name>
<keyword evidence="2" id="KW-1185">Reference proteome</keyword>
<evidence type="ECO:0000313" key="1">
    <source>
        <dbReference type="EMBL" id="KAJ9064324.1"/>
    </source>
</evidence>
<proteinExistence type="predicted"/>